<dbReference type="GO" id="GO:0009307">
    <property type="term" value="P:DNA restriction-modification system"/>
    <property type="evidence" value="ECO:0007669"/>
    <property type="project" value="InterPro"/>
</dbReference>
<name>G8PBF0_PEDCP</name>
<dbReference type="STRING" id="701521.PECL_1723"/>
<evidence type="ECO:0000313" key="8">
    <source>
        <dbReference type="EMBL" id="AEV95939.1"/>
    </source>
</evidence>
<dbReference type="PANTHER" id="PTHR30481:SF3">
    <property type="entry name" value="DNA ADENINE METHYLASE"/>
    <property type="match status" value="1"/>
</dbReference>
<gene>
    <name evidence="8" type="primary">fokIM</name>
    <name evidence="8" type="ordered locus">PECL_1723</name>
</gene>
<evidence type="ECO:0000256" key="7">
    <source>
        <dbReference type="RuleBase" id="RU361257"/>
    </source>
</evidence>
<comment type="similarity">
    <text evidence="1 7">Belongs to the N(4)/N(6)-methyltransferase family.</text>
</comment>
<evidence type="ECO:0000256" key="2">
    <source>
        <dbReference type="ARBA" id="ARBA00011900"/>
    </source>
</evidence>
<dbReference type="EC" id="2.1.1.72" evidence="2 7"/>
<dbReference type="RefSeq" id="WP_014216133.1">
    <property type="nucleotide sequence ID" value="NC_016605.1"/>
</dbReference>
<dbReference type="HOGENOM" id="CLU_030563_0_0_9"/>
<dbReference type="PRINTS" id="PR00505">
    <property type="entry name" value="D12N6MTFRASE"/>
</dbReference>
<dbReference type="GO" id="GO:0009007">
    <property type="term" value="F:site-specific DNA-methyltransferase (adenine-specific) activity"/>
    <property type="evidence" value="ECO:0007669"/>
    <property type="project" value="UniProtKB-UniRule"/>
</dbReference>
<dbReference type="PIRSF" id="PIRSF036638">
    <property type="entry name" value="M_m6A_StsI"/>
    <property type="match status" value="1"/>
</dbReference>
<dbReference type="Proteomes" id="UP000005444">
    <property type="component" value="Chromosome"/>
</dbReference>
<dbReference type="GO" id="GO:1904047">
    <property type="term" value="F:S-adenosyl-L-methionine binding"/>
    <property type="evidence" value="ECO:0007669"/>
    <property type="project" value="TreeGrafter"/>
</dbReference>
<dbReference type="InterPro" id="IPR023095">
    <property type="entry name" value="Ade_MeTrfase_dom_2"/>
</dbReference>
<dbReference type="GO" id="GO:0032259">
    <property type="term" value="P:methylation"/>
    <property type="evidence" value="ECO:0007669"/>
    <property type="project" value="UniProtKB-KW"/>
</dbReference>
<keyword evidence="9" id="KW-1185">Reference proteome</keyword>
<dbReference type="InterPro" id="IPR012186">
    <property type="entry name" value="Ade-mod_methylase_MStsI"/>
</dbReference>
<dbReference type="InterPro" id="IPR002052">
    <property type="entry name" value="DNA_methylase_N6_adenine_CS"/>
</dbReference>
<keyword evidence="4 7" id="KW-0808">Transferase</keyword>
<organism evidence="8 9">
    <name type="scientific">Pediococcus claussenii (strain ATCC BAA-344 / DSM 14800 / JCM 18046 / KCTC 3811 / LMG 21948 / P06)</name>
    <dbReference type="NCBI Taxonomy" id="701521"/>
    <lineage>
        <taxon>Bacteria</taxon>
        <taxon>Bacillati</taxon>
        <taxon>Bacillota</taxon>
        <taxon>Bacilli</taxon>
        <taxon>Lactobacillales</taxon>
        <taxon>Lactobacillaceae</taxon>
        <taxon>Pediococcus</taxon>
    </lineage>
</organism>
<evidence type="ECO:0000313" key="9">
    <source>
        <dbReference type="Proteomes" id="UP000005444"/>
    </source>
</evidence>
<dbReference type="GO" id="GO:0043565">
    <property type="term" value="F:sequence-specific DNA binding"/>
    <property type="evidence" value="ECO:0007669"/>
    <property type="project" value="TreeGrafter"/>
</dbReference>
<dbReference type="InterPro" id="IPR012327">
    <property type="entry name" value="MeTrfase_D12"/>
</dbReference>
<dbReference type="NCBIfam" id="TIGR00571">
    <property type="entry name" value="dam"/>
    <property type="match status" value="1"/>
</dbReference>
<dbReference type="Pfam" id="PF02086">
    <property type="entry name" value="MethyltransfD12"/>
    <property type="match status" value="2"/>
</dbReference>
<keyword evidence="3 7" id="KW-0489">Methyltransferase</keyword>
<protein>
    <recommendedName>
        <fullName evidence="2 7">Site-specific DNA-methyltransferase (adenine-specific)</fullName>
        <ecNumber evidence="2 7">2.1.1.72</ecNumber>
    </recommendedName>
</protein>
<dbReference type="PROSITE" id="PS00092">
    <property type="entry name" value="N6_MTASE"/>
    <property type="match status" value="1"/>
</dbReference>
<dbReference type="Gene3D" id="1.10.1020.10">
    <property type="entry name" value="Adenine-specific Methyltransferase, Domain 2"/>
    <property type="match status" value="1"/>
</dbReference>
<dbReference type="eggNOG" id="COG0338">
    <property type="taxonomic scope" value="Bacteria"/>
</dbReference>
<dbReference type="GO" id="GO:0006298">
    <property type="term" value="P:mismatch repair"/>
    <property type="evidence" value="ECO:0007669"/>
    <property type="project" value="TreeGrafter"/>
</dbReference>
<dbReference type="AlphaFoldDB" id="G8PBF0"/>
<dbReference type="eggNOG" id="COG3392">
    <property type="taxonomic scope" value="Bacteria"/>
</dbReference>
<evidence type="ECO:0000256" key="4">
    <source>
        <dbReference type="ARBA" id="ARBA00022679"/>
    </source>
</evidence>
<evidence type="ECO:0000256" key="3">
    <source>
        <dbReference type="ARBA" id="ARBA00022603"/>
    </source>
</evidence>
<reference evidence="8 9" key="1">
    <citation type="journal article" date="2012" name="J. Bacteriol.">
        <title>Complete Genome Sequence of the Beer Spoilage Organism Pediococcus claussenii ATCC BAA-344T.</title>
        <authorList>
            <person name="Pittet V."/>
            <person name="Abegunde T."/>
            <person name="Marfleet T."/>
            <person name="Haakensen M."/>
            <person name="Morrow K."/>
            <person name="Jayaprakash T."/>
            <person name="Schroeder K."/>
            <person name="Trost B."/>
            <person name="Byrns S."/>
            <person name="Bergsveinson J."/>
            <person name="Kusalik A."/>
            <person name="Ziola B."/>
        </authorList>
    </citation>
    <scope>NUCLEOTIDE SEQUENCE [LARGE SCALE GENOMIC DNA]</scope>
    <source>
        <strain evidence="8 9">ATCC BAA-344</strain>
    </source>
</reference>
<dbReference type="PATRIC" id="fig|701521.8.peg.1625"/>
<dbReference type="InterPro" id="IPR029063">
    <property type="entry name" value="SAM-dependent_MTases_sf"/>
</dbReference>
<sequence>MRFIGSKAHLLKEIDNLLTPHLSGNEVSFVDLFAGSNIVAEYFKNKFAVTTNDLMKFSQALSLGGIALNTTPSFNKLKKIGINDPLKYLQLVDISDYNGGFVTREYSPAGSEKRMYFQIKNAKRIDFIRNTIDRWKRDNIIGQDEFDYLLGVLLRAIPYVSNITGTYGAFLKHWDKRTYNPLELTATKIIDNNSVNTSYSMDSMQLVKKISGDILYIDTPYNNRQYAPNYHVLETIARNDNPELHGITGQRDYVELKSDFAVKRKALPAMKQLLQNLQFSHVIVSYSTDGIIPEKELTNMIEQVAVKGSVEVHRIQYRKYKSKVVSPDDSLFELLYYFQPKNHLNKASREKNVKNVTKASPSSLGYIKSPLNYIGGKYKLLPQIEPLFPKQVDTFVDLFSGAGNVGINSEAKTIYFNDINNRINDMFRYFQNKNSETLLNLIQKRIDEYKLSKTNEKGFLKFRKQYNSNPNPLDLYVLVAYSFNYQFRFNNKLQYNNPFGRNRSHFSDRMAENLRNFVNKLNHADAHFTDEYFSDFDFSKLTKKSFVYADPPYLITTGSYNDGNRGFVNWTEKQEKELYDVLDGLNSSGIRFALSNVIEHKGRTNTLLKKWSTQYNIHDLQYGYQNSSHNTVSLGSREVLITNY</sequence>
<evidence type="ECO:0000256" key="5">
    <source>
        <dbReference type="ARBA" id="ARBA00022691"/>
    </source>
</evidence>
<dbReference type="PANTHER" id="PTHR30481">
    <property type="entry name" value="DNA ADENINE METHYLASE"/>
    <property type="match status" value="1"/>
</dbReference>
<comment type="catalytic activity">
    <reaction evidence="6 7">
        <text>a 2'-deoxyadenosine in DNA + S-adenosyl-L-methionine = an N(6)-methyl-2'-deoxyadenosine in DNA + S-adenosyl-L-homocysteine + H(+)</text>
        <dbReference type="Rhea" id="RHEA:15197"/>
        <dbReference type="Rhea" id="RHEA-COMP:12418"/>
        <dbReference type="Rhea" id="RHEA-COMP:12419"/>
        <dbReference type="ChEBI" id="CHEBI:15378"/>
        <dbReference type="ChEBI" id="CHEBI:57856"/>
        <dbReference type="ChEBI" id="CHEBI:59789"/>
        <dbReference type="ChEBI" id="CHEBI:90615"/>
        <dbReference type="ChEBI" id="CHEBI:90616"/>
        <dbReference type="EC" id="2.1.1.72"/>
    </reaction>
</comment>
<keyword evidence="5 7" id="KW-0949">S-adenosyl-L-methionine</keyword>
<evidence type="ECO:0000256" key="1">
    <source>
        <dbReference type="ARBA" id="ARBA00006594"/>
    </source>
</evidence>
<dbReference type="REBASE" id="43779">
    <property type="entry name" value="M.Pcl344ORF1723P"/>
</dbReference>
<dbReference type="Gene3D" id="3.40.50.150">
    <property type="entry name" value="Vaccinia Virus protein VP39"/>
    <property type="match status" value="1"/>
</dbReference>
<dbReference type="EMBL" id="CP003137">
    <property type="protein sequence ID" value="AEV95939.1"/>
    <property type="molecule type" value="Genomic_DNA"/>
</dbReference>
<proteinExistence type="inferred from homology"/>
<dbReference type="KEGG" id="pce:PECL_1723"/>
<accession>G8PBF0</accession>
<evidence type="ECO:0000256" key="6">
    <source>
        <dbReference type="ARBA" id="ARBA00047942"/>
    </source>
</evidence>
<dbReference type="SUPFAM" id="SSF53335">
    <property type="entry name" value="S-adenosyl-L-methionine-dependent methyltransferases"/>
    <property type="match status" value="2"/>
</dbReference>